<evidence type="ECO:0000259" key="5">
    <source>
        <dbReference type="SMART" id="SM00644"/>
    </source>
</evidence>
<dbReference type="EC" id="3.5.1.28" evidence="2"/>
<dbReference type="PANTHER" id="PTHR30417">
    <property type="entry name" value="N-ACETYLMURAMOYL-L-ALANINE AMIDASE AMID"/>
    <property type="match status" value="1"/>
</dbReference>
<accession>A0A3G8M0N4</accession>
<proteinExistence type="predicted"/>
<dbReference type="GO" id="GO:0008745">
    <property type="term" value="F:N-acetylmuramoyl-L-alanine amidase activity"/>
    <property type="evidence" value="ECO:0007669"/>
    <property type="project" value="UniProtKB-EC"/>
</dbReference>
<dbReference type="Proteomes" id="UP000273982">
    <property type="component" value="Chromosome"/>
</dbReference>
<evidence type="ECO:0000256" key="2">
    <source>
        <dbReference type="ARBA" id="ARBA00011901"/>
    </source>
</evidence>
<evidence type="ECO:0000256" key="4">
    <source>
        <dbReference type="ARBA" id="ARBA00023316"/>
    </source>
</evidence>
<protein>
    <recommendedName>
        <fullName evidence="2">N-acetylmuramoyl-L-alanine amidase</fullName>
        <ecNumber evidence="2">3.5.1.28</ecNumber>
    </recommendedName>
</protein>
<dbReference type="AlphaFoldDB" id="A0A3G8M0N4"/>
<dbReference type="InterPro" id="IPR002502">
    <property type="entry name" value="Amidase_domain"/>
</dbReference>
<dbReference type="GO" id="GO:0071555">
    <property type="term" value="P:cell wall organization"/>
    <property type="evidence" value="ECO:0007669"/>
    <property type="project" value="UniProtKB-KW"/>
</dbReference>
<dbReference type="Pfam" id="PF01510">
    <property type="entry name" value="Amidase_2"/>
    <property type="match status" value="1"/>
</dbReference>
<dbReference type="SMART" id="SM00644">
    <property type="entry name" value="Ami_2"/>
    <property type="match status" value="1"/>
</dbReference>
<dbReference type="CDD" id="cd06583">
    <property type="entry name" value="PGRP"/>
    <property type="match status" value="1"/>
</dbReference>
<evidence type="ECO:0000313" key="6">
    <source>
        <dbReference type="EMBL" id="AZG75476.1"/>
    </source>
</evidence>
<comment type="catalytic activity">
    <reaction evidence="1">
        <text>Hydrolyzes the link between N-acetylmuramoyl residues and L-amino acid residues in certain cell-wall glycopeptides.</text>
        <dbReference type="EC" id="3.5.1.28"/>
    </reaction>
</comment>
<dbReference type="Gene3D" id="3.40.80.10">
    <property type="entry name" value="Peptidoglycan recognition protein-like"/>
    <property type="match status" value="1"/>
</dbReference>
<dbReference type="KEGG" id="mros:EHO51_01235"/>
<dbReference type="EMBL" id="CP034086">
    <property type="protein sequence ID" value="AZG75476.1"/>
    <property type="molecule type" value="Genomic_DNA"/>
</dbReference>
<dbReference type="InterPro" id="IPR051206">
    <property type="entry name" value="NAMLAA_amidase_2"/>
</dbReference>
<evidence type="ECO:0000256" key="1">
    <source>
        <dbReference type="ARBA" id="ARBA00001561"/>
    </source>
</evidence>
<keyword evidence="4" id="KW-0961">Cell wall biogenesis/degradation</keyword>
<organism evidence="6 7">
    <name type="scientific">Methylocystis rosea</name>
    <dbReference type="NCBI Taxonomy" id="173366"/>
    <lineage>
        <taxon>Bacteria</taxon>
        <taxon>Pseudomonadati</taxon>
        <taxon>Pseudomonadota</taxon>
        <taxon>Alphaproteobacteria</taxon>
        <taxon>Hyphomicrobiales</taxon>
        <taxon>Methylocystaceae</taxon>
        <taxon>Methylocystis</taxon>
    </lineage>
</organism>
<name>A0A3G8M0N4_9HYPH</name>
<dbReference type="GO" id="GO:0009254">
    <property type="term" value="P:peptidoglycan turnover"/>
    <property type="evidence" value="ECO:0007669"/>
    <property type="project" value="TreeGrafter"/>
</dbReference>
<gene>
    <name evidence="6" type="ORF">EHO51_01235</name>
</gene>
<sequence length="203" mass="21679">MAFAVKNHVLHCDGKPVAQKPTPNVGGVLKPSLLIMHYTAAQSAKGAISWLCNPNAKASAHLVIDLDGAVTQLAPFNRVAWHAGKSVWRRRSNCNGFSIGIELTNAGPLTKLANGKFSDGYGKNVPASQVAMLAHKLDNGGEKPWMIYPAVQISVAVDIAKALCQTYGINDIAGHDDIAPTRKRDPGPAFAMESFISRVLGRK</sequence>
<dbReference type="RefSeq" id="WP_124737360.1">
    <property type="nucleotide sequence ID" value="NZ_CP034086.1"/>
</dbReference>
<dbReference type="InterPro" id="IPR036505">
    <property type="entry name" value="Amidase/PGRP_sf"/>
</dbReference>
<evidence type="ECO:0000313" key="7">
    <source>
        <dbReference type="Proteomes" id="UP000273982"/>
    </source>
</evidence>
<reference evidence="6 7" key="1">
    <citation type="submission" date="2018-11" db="EMBL/GenBank/DDBJ databases">
        <title>Genome squencing of methanotrophic bacteria isolated from alkaline groundwater in Korea.</title>
        <authorList>
            <person name="Nguyen L.N."/>
        </authorList>
    </citation>
    <scope>NUCLEOTIDE SEQUENCE [LARGE SCALE GENOMIC DNA]</scope>
    <source>
        <strain evidence="6 7">GW6</strain>
    </source>
</reference>
<dbReference type="SUPFAM" id="SSF55846">
    <property type="entry name" value="N-acetylmuramoyl-L-alanine amidase-like"/>
    <property type="match status" value="1"/>
</dbReference>
<dbReference type="PANTHER" id="PTHR30417:SF1">
    <property type="entry name" value="N-ACETYLMURAMOYL-L-ALANINE AMIDASE AMID"/>
    <property type="match status" value="1"/>
</dbReference>
<evidence type="ECO:0000256" key="3">
    <source>
        <dbReference type="ARBA" id="ARBA00022801"/>
    </source>
</evidence>
<keyword evidence="3" id="KW-0378">Hydrolase</keyword>
<dbReference type="GO" id="GO:0009253">
    <property type="term" value="P:peptidoglycan catabolic process"/>
    <property type="evidence" value="ECO:0007669"/>
    <property type="project" value="InterPro"/>
</dbReference>
<feature type="domain" description="N-acetylmuramoyl-L-alanine amidase" evidence="5">
    <location>
        <begin position="22"/>
        <end position="187"/>
    </location>
</feature>